<evidence type="ECO:0000256" key="1">
    <source>
        <dbReference type="ARBA" id="ARBA00022527"/>
    </source>
</evidence>
<dbReference type="PANTHER" id="PTHR45646:SF11">
    <property type="entry name" value="SERINE_THREONINE-PROTEIN KINASE DOA"/>
    <property type="match status" value="1"/>
</dbReference>
<evidence type="ECO:0000313" key="7">
    <source>
        <dbReference type="EMBL" id="OAA64930.1"/>
    </source>
</evidence>
<sequence length="92" mass="10287">MPDVYRALEVILSMEWSSKVDLWSVGAMLWDLLEGKILFHAKTDGVLDDEQHLAEMVSRICNPPPEFLCDAVKSARGSSTMRAIENSIPIPN</sequence>
<keyword evidence="2" id="KW-0808">Transferase</keyword>
<keyword evidence="1" id="KW-0723">Serine/threonine-protein kinase</keyword>
<dbReference type="InterPro" id="IPR051175">
    <property type="entry name" value="CLK_kinases"/>
</dbReference>
<evidence type="ECO:0000313" key="8">
    <source>
        <dbReference type="Proteomes" id="UP000076744"/>
    </source>
</evidence>
<proteinExistence type="predicted"/>
<dbReference type="SUPFAM" id="SSF56112">
    <property type="entry name" value="Protein kinase-like (PK-like)"/>
    <property type="match status" value="1"/>
</dbReference>
<dbReference type="AlphaFoldDB" id="A0A162MPN2"/>
<dbReference type="PROSITE" id="PS50011">
    <property type="entry name" value="PROTEIN_KINASE_DOM"/>
    <property type="match status" value="1"/>
</dbReference>
<evidence type="ECO:0000256" key="3">
    <source>
        <dbReference type="ARBA" id="ARBA00022741"/>
    </source>
</evidence>
<dbReference type="InterPro" id="IPR011009">
    <property type="entry name" value="Kinase-like_dom_sf"/>
</dbReference>
<keyword evidence="3" id="KW-0547">Nucleotide-binding</keyword>
<keyword evidence="8" id="KW-1185">Reference proteome</keyword>
<evidence type="ECO:0000256" key="4">
    <source>
        <dbReference type="ARBA" id="ARBA00022777"/>
    </source>
</evidence>
<dbReference type="STRING" id="1081104.A0A162MPN2"/>
<dbReference type="GO" id="GO:0005634">
    <property type="term" value="C:nucleus"/>
    <property type="evidence" value="ECO:0007669"/>
    <property type="project" value="TreeGrafter"/>
</dbReference>
<dbReference type="GeneID" id="30020632"/>
<dbReference type="RefSeq" id="XP_018704902.1">
    <property type="nucleotide sequence ID" value="XM_018847946.1"/>
</dbReference>
<dbReference type="GO" id="GO:0004674">
    <property type="term" value="F:protein serine/threonine kinase activity"/>
    <property type="evidence" value="ECO:0007669"/>
    <property type="project" value="UniProtKB-KW"/>
</dbReference>
<comment type="caution">
    <text evidence="7">The sequence shown here is derived from an EMBL/GenBank/DDBJ whole genome shotgun (WGS) entry which is preliminary data.</text>
</comment>
<feature type="domain" description="Protein kinase" evidence="6">
    <location>
        <begin position="1"/>
        <end position="92"/>
    </location>
</feature>
<gene>
    <name evidence="7" type="ORF">ISF_04340</name>
</gene>
<dbReference type="InterPro" id="IPR000719">
    <property type="entry name" value="Prot_kinase_dom"/>
</dbReference>
<protein>
    <submittedName>
        <fullName evidence="7">Protein kinase</fullName>
    </submittedName>
</protein>
<dbReference type="GO" id="GO:0043484">
    <property type="term" value="P:regulation of RNA splicing"/>
    <property type="evidence" value="ECO:0007669"/>
    <property type="project" value="TreeGrafter"/>
</dbReference>
<dbReference type="PANTHER" id="PTHR45646">
    <property type="entry name" value="SERINE/THREONINE-PROTEIN KINASE DOA-RELATED"/>
    <property type="match status" value="1"/>
</dbReference>
<accession>A0A162MPN2</accession>
<reference evidence="7 8" key="1">
    <citation type="journal article" date="2016" name="Genome Biol. Evol.">
        <title>Divergent and convergent evolution of fungal pathogenicity.</title>
        <authorList>
            <person name="Shang Y."/>
            <person name="Xiao G."/>
            <person name="Zheng P."/>
            <person name="Cen K."/>
            <person name="Zhan S."/>
            <person name="Wang C."/>
        </authorList>
    </citation>
    <scope>NUCLEOTIDE SEQUENCE [LARGE SCALE GENOMIC DNA]</scope>
    <source>
        <strain evidence="7 8">ARSEF 2679</strain>
    </source>
</reference>
<dbReference type="OrthoDB" id="4864229at2759"/>
<dbReference type="Proteomes" id="UP000076744">
    <property type="component" value="Unassembled WGS sequence"/>
</dbReference>
<dbReference type="EMBL" id="AZHB01000009">
    <property type="protein sequence ID" value="OAA64930.1"/>
    <property type="molecule type" value="Genomic_DNA"/>
</dbReference>
<keyword evidence="4 7" id="KW-0418">Kinase</keyword>
<evidence type="ECO:0000256" key="2">
    <source>
        <dbReference type="ARBA" id="ARBA00022679"/>
    </source>
</evidence>
<evidence type="ECO:0000259" key="6">
    <source>
        <dbReference type="PROSITE" id="PS50011"/>
    </source>
</evidence>
<keyword evidence="5" id="KW-0067">ATP-binding</keyword>
<dbReference type="Gene3D" id="1.10.510.10">
    <property type="entry name" value="Transferase(Phosphotransferase) domain 1"/>
    <property type="match status" value="1"/>
</dbReference>
<evidence type="ECO:0000256" key="5">
    <source>
        <dbReference type="ARBA" id="ARBA00022840"/>
    </source>
</evidence>
<name>A0A162MPN2_CORFA</name>
<organism evidence="7 8">
    <name type="scientific">Cordyceps fumosorosea (strain ARSEF 2679)</name>
    <name type="common">Isaria fumosorosea</name>
    <dbReference type="NCBI Taxonomy" id="1081104"/>
    <lineage>
        <taxon>Eukaryota</taxon>
        <taxon>Fungi</taxon>
        <taxon>Dikarya</taxon>
        <taxon>Ascomycota</taxon>
        <taxon>Pezizomycotina</taxon>
        <taxon>Sordariomycetes</taxon>
        <taxon>Hypocreomycetidae</taxon>
        <taxon>Hypocreales</taxon>
        <taxon>Cordycipitaceae</taxon>
        <taxon>Cordyceps</taxon>
    </lineage>
</organism>
<dbReference type="GO" id="GO:0005524">
    <property type="term" value="F:ATP binding"/>
    <property type="evidence" value="ECO:0007669"/>
    <property type="project" value="UniProtKB-KW"/>
</dbReference>